<dbReference type="Proteomes" id="UP000317977">
    <property type="component" value="Unassembled WGS sequence"/>
</dbReference>
<evidence type="ECO:0008006" key="3">
    <source>
        <dbReference type="Google" id="ProtNLM"/>
    </source>
</evidence>
<gene>
    <name evidence="1" type="ORF">Poly59_42640</name>
</gene>
<dbReference type="AlphaFoldDB" id="A0A5C6EKJ6"/>
<dbReference type="EMBL" id="SJPX01000004">
    <property type="protein sequence ID" value="TWU49642.1"/>
    <property type="molecule type" value="Genomic_DNA"/>
</dbReference>
<organism evidence="1 2">
    <name type="scientific">Rubripirellula reticaptiva</name>
    <dbReference type="NCBI Taxonomy" id="2528013"/>
    <lineage>
        <taxon>Bacteria</taxon>
        <taxon>Pseudomonadati</taxon>
        <taxon>Planctomycetota</taxon>
        <taxon>Planctomycetia</taxon>
        <taxon>Pirellulales</taxon>
        <taxon>Pirellulaceae</taxon>
        <taxon>Rubripirellula</taxon>
    </lineage>
</organism>
<protein>
    <recommendedName>
        <fullName evidence="3">Elp3/MiaA/NifB-like radical SAM core domain-containing protein</fullName>
    </recommendedName>
</protein>
<comment type="caution">
    <text evidence="1">The sequence shown here is derived from an EMBL/GenBank/DDBJ whole genome shotgun (WGS) entry which is preliminary data.</text>
</comment>
<reference evidence="1 2" key="1">
    <citation type="submission" date="2019-02" db="EMBL/GenBank/DDBJ databases">
        <title>Deep-cultivation of Planctomycetes and their phenomic and genomic characterization uncovers novel biology.</title>
        <authorList>
            <person name="Wiegand S."/>
            <person name="Jogler M."/>
            <person name="Boedeker C."/>
            <person name="Pinto D."/>
            <person name="Vollmers J."/>
            <person name="Rivas-Marin E."/>
            <person name="Kohn T."/>
            <person name="Peeters S.H."/>
            <person name="Heuer A."/>
            <person name="Rast P."/>
            <person name="Oberbeckmann S."/>
            <person name="Bunk B."/>
            <person name="Jeske O."/>
            <person name="Meyerdierks A."/>
            <person name="Storesund J.E."/>
            <person name="Kallscheuer N."/>
            <person name="Luecker S."/>
            <person name="Lage O.M."/>
            <person name="Pohl T."/>
            <person name="Merkel B.J."/>
            <person name="Hornburger P."/>
            <person name="Mueller R.-W."/>
            <person name="Bruemmer F."/>
            <person name="Labrenz M."/>
            <person name="Spormann A.M."/>
            <person name="Op Den Camp H."/>
            <person name="Overmann J."/>
            <person name="Amann R."/>
            <person name="Jetten M.S.M."/>
            <person name="Mascher T."/>
            <person name="Medema M.H."/>
            <person name="Devos D.P."/>
            <person name="Kaster A.-K."/>
            <person name="Ovreas L."/>
            <person name="Rohde M."/>
            <person name="Galperin M.Y."/>
            <person name="Jogler C."/>
        </authorList>
    </citation>
    <scope>NUCLEOTIDE SEQUENCE [LARGE SCALE GENOMIC DNA]</scope>
    <source>
        <strain evidence="1 2">Poly59</strain>
    </source>
</reference>
<name>A0A5C6EKJ6_9BACT</name>
<sequence>MVRNPSLSPDKPYLVVREREPDGDGGLANVLTVFLTASECPIGCSMCDLWKNTLKTPTPSGAIVRQLDSAIGDSKPAGWIKLYNSGNFFDRRSIPPTDYSSIAKRVAGYERVIVENHPKIGRRRLMEFRDLIDASLEVAVGLETVQPRWLGRLGKQMSRGDFDAYANWLAKERVDLRVFLIVGVPGIGQHEAIRWARLSVRHAIHAGARHVSLIPAREGYGWNGQSGELPALAPSMLANLLSESVADAKGRACVTMDLWDQDPDCDEVVWMNEMNLNQRAWRL</sequence>
<proteinExistence type="predicted"/>
<dbReference type="RefSeq" id="WP_146535862.1">
    <property type="nucleotide sequence ID" value="NZ_SJPX01000004.1"/>
</dbReference>
<keyword evidence="2" id="KW-1185">Reference proteome</keyword>
<evidence type="ECO:0000313" key="1">
    <source>
        <dbReference type="EMBL" id="TWU49642.1"/>
    </source>
</evidence>
<evidence type="ECO:0000313" key="2">
    <source>
        <dbReference type="Proteomes" id="UP000317977"/>
    </source>
</evidence>
<accession>A0A5C6EKJ6</accession>
<dbReference type="SUPFAM" id="SSF102114">
    <property type="entry name" value="Radical SAM enzymes"/>
    <property type="match status" value="1"/>
</dbReference>
<dbReference type="InterPro" id="IPR058240">
    <property type="entry name" value="rSAM_sf"/>
</dbReference>
<dbReference type="OrthoDB" id="273870at2"/>